<accession>A0AAD6W1P1</accession>
<comment type="caution">
    <text evidence="1">The sequence shown here is derived from an EMBL/GenBank/DDBJ whole genome shotgun (WGS) entry which is preliminary data.</text>
</comment>
<name>A0AAD6W1P1_9ROSI</name>
<evidence type="ECO:0000313" key="1">
    <source>
        <dbReference type="EMBL" id="KAJ6995928.1"/>
    </source>
</evidence>
<reference evidence="1" key="1">
    <citation type="journal article" date="2023" name="Mol. Ecol. Resour.">
        <title>Chromosome-level genome assembly of a triploid poplar Populus alba 'Berolinensis'.</title>
        <authorList>
            <person name="Chen S."/>
            <person name="Yu Y."/>
            <person name="Wang X."/>
            <person name="Wang S."/>
            <person name="Zhang T."/>
            <person name="Zhou Y."/>
            <person name="He R."/>
            <person name="Meng N."/>
            <person name="Wang Y."/>
            <person name="Liu W."/>
            <person name="Liu Z."/>
            <person name="Liu J."/>
            <person name="Guo Q."/>
            <person name="Huang H."/>
            <person name="Sederoff R.R."/>
            <person name="Wang G."/>
            <person name="Qu G."/>
            <person name="Chen S."/>
        </authorList>
    </citation>
    <scope>NUCLEOTIDE SEQUENCE</scope>
    <source>
        <strain evidence="1">SC-2020</strain>
    </source>
</reference>
<dbReference type="EMBL" id="JAQIZT010000005">
    <property type="protein sequence ID" value="KAJ6995928.1"/>
    <property type="molecule type" value="Genomic_DNA"/>
</dbReference>
<keyword evidence="2" id="KW-1185">Reference proteome</keyword>
<evidence type="ECO:0000313" key="2">
    <source>
        <dbReference type="Proteomes" id="UP001164929"/>
    </source>
</evidence>
<proteinExistence type="predicted"/>
<organism evidence="1 2">
    <name type="scientific">Populus alba x Populus x berolinensis</name>
    <dbReference type="NCBI Taxonomy" id="444605"/>
    <lineage>
        <taxon>Eukaryota</taxon>
        <taxon>Viridiplantae</taxon>
        <taxon>Streptophyta</taxon>
        <taxon>Embryophyta</taxon>
        <taxon>Tracheophyta</taxon>
        <taxon>Spermatophyta</taxon>
        <taxon>Magnoliopsida</taxon>
        <taxon>eudicotyledons</taxon>
        <taxon>Gunneridae</taxon>
        <taxon>Pentapetalae</taxon>
        <taxon>rosids</taxon>
        <taxon>fabids</taxon>
        <taxon>Malpighiales</taxon>
        <taxon>Salicaceae</taxon>
        <taxon>Saliceae</taxon>
        <taxon>Populus</taxon>
    </lineage>
</organism>
<dbReference type="AlphaFoldDB" id="A0AAD6W1P1"/>
<sequence length="150" mass="16637">MAPPDVAMCDWAPLRVFPLIPMGSRSLAGKVDLHPQAKPVDVWWPERKDPTYSRLTSYAYGTVVAEFLTTHYDELHLLLTNSQVARQTTISVTDPDPESNYPIEELKMLVSVKLGKISERGGSLASCRSAALDTLMKTSMKLLIARAFSD</sequence>
<protein>
    <submittedName>
        <fullName evidence="1">Uncharacterized protein</fullName>
    </submittedName>
</protein>
<dbReference type="Proteomes" id="UP001164929">
    <property type="component" value="Chromosome 5"/>
</dbReference>
<gene>
    <name evidence="1" type="ORF">NC653_012722</name>
</gene>